<evidence type="ECO:0000256" key="2">
    <source>
        <dbReference type="ARBA" id="ARBA00022500"/>
    </source>
</evidence>
<reference evidence="10 11" key="1">
    <citation type="submission" date="2019-12" db="EMBL/GenBank/DDBJ databases">
        <title>Rhizobium genotypes associated with high levels of biological nitrogen fixation by grain legumes in a temperate-maritime cropping system.</title>
        <authorList>
            <person name="Maluk M."/>
            <person name="Francesc Ferrando Molina F."/>
            <person name="Lopez Del Egido L."/>
            <person name="Lafos M."/>
            <person name="Langarica-Fuentes A."/>
            <person name="Gebre Yohannes G."/>
            <person name="Young M.W."/>
            <person name="Martin P."/>
            <person name="Gantlett R."/>
            <person name="Kenicer G."/>
            <person name="Hawes C."/>
            <person name="Begg G.S."/>
            <person name="Quilliam R.S."/>
            <person name="Squire G.R."/>
            <person name="Poole P.S."/>
            <person name="Young P.W."/>
            <person name="Iannetta P.M."/>
            <person name="James E.K."/>
        </authorList>
    </citation>
    <scope>NUCLEOTIDE SEQUENCE [LARGE SCALE GENOMIC DNA]</scope>
    <source>
        <strain evidence="10 11">JHI1118</strain>
    </source>
</reference>
<dbReference type="GO" id="GO:0006935">
    <property type="term" value="P:chemotaxis"/>
    <property type="evidence" value="ECO:0007669"/>
    <property type="project" value="UniProtKB-KW"/>
</dbReference>
<dbReference type="CDD" id="cd11386">
    <property type="entry name" value="MCP_signal"/>
    <property type="match status" value="1"/>
</dbReference>
<dbReference type="Gene3D" id="6.10.340.10">
    <property type="match status" value="1"/>
</dbReference>
<dbReference type="RefSeq" id="WP_163984766.1">
    <property type="nucleotide sequence ID" value="NZ_WUEY01000001.1"/>
</dbReference>
<evidence type="ECO:0000259" key="8">
    <source>
        <dbReference type="PROSITE" id="PS50111"/>
    </source>
</evidence>
<comment type="subcellular location">
    <subcellularLocation>
        <location evidence="1">Membrane</location>
    </subcellularLocation>
</comment>
<dbReference type="SUPFAM" id="SSF58104">
    <property type="entry name" value="Methyl-accepting chemotaxis protein (MCP) signaling domain"/>
    <property type="match status" value="1"/>
</dbReference>
<keyword evidence="7" id="KW-0472">Membrane</keyword>
<dbReference type="Proteomes" id="UP000483035">
    <property type="component" value="Unassembled WGS sequence"/>
</dbReference>
<feature type="compositionally biased region" description="Low complexity" evidence="6">
    <location>
        <begin position="602"/>
        <end position="625"/>
    </location>
</feature>
<dbReference type="SMART" id="SM00304">
    <property type="entry name" value="HAMP"/>
    <property type="match status" value="2"/>
</dbReference>
<dbReference type="GO" id="GO:0007165">
    <property type="term" value="P:signal transduction"/>
    <property type="evidence" value="ECO:0007669"/>
    <property type="project" value="UniProtKB-KW"/>
</dbReference>
<comment type="similarity">
    <text evidence="3">Belongs to the methyl-accepting chemotaxis (MCP) protein family.</text>
</comment>
<dbReference type="Gene3D" id="1.10.287.950">
    <property type="entry name" value="Methyl-accepting chemotaxis protein"/>
    <property type="match status" value="1"/>
</dbReference>
<evidence type="ECO:0000256" key="6">
    <source>
        <dbReference type="SAM" id="MobiDB-lite"/>
    </source>
</evidence>
<keyword evidence="7" id="KW-1133">Transmembrane helix</keyword>
<dbReference type="SUPFAM" id="SSF158472">
    <property type="entry name" value="HAMP domain-like"/>
    <property type="match status" value="1"/>
</dbReference>
<dbReference type="EMBL" id="WUEY01000001">
    <property type="protein sequence ID" value="NEI68319.1"/>
    <property type="molecule type" value="Genomic_DNA"/>
</dbReference>
<dbReference type="FunFam" id="1.10.287.950:FF:000001">
    <property type="entry name" value="Methyl-accepting chemotaxis sensory transducer"/>
    <property type="match status" value="1"/>
</dbReference>
<keyword evidence="4" id="KW-0807">Transducer</keyword>
<protein>
    <submittedName>
        <fullName evidence="10">HAMP domain-containing protein</fullName>
    </submittedName>
</protein>
<comment type="caution">
    <text evidence="10">The sequence shown here is derived from an EMBL/GenBank/DDBJ whole genome shotgun (WGS) entry which is preliminary data.</text>
</comment>
<evidence type="ECO:0000256" key="7">
    <source>
        <dbReference type="SAM" id="Phobius"/>
    </source>
</evidence>
<dbReference type="PROSITE" id="PS50111">
    <property type="entry name" value="CHEMOTAXIS_TRANSDUC_2"/>
    <property type="match status" value="1"/>
</dbReference>
<feature type="transmembrane region" description="Helical" evidence="7">
    <location>
        <begin position="12"/>
        <end position="31"/>
    </location>
</feature>
<dbReference type="GO" id="GO:0005886">
    <property type="term" value="C:plasma membrane"/>
    <property type="evidence" value="ECO:0007669"/>
    <property type="project" value="TreeGrafter"/>
</dbReference>
<dbReference type="InterPro" id="IPR003660">
    <property type="entry name" value="HAMP_dom"/>
</dbReference>
<proteinExistence type="inferred from homology"/>
<dbReference type="AlphaFoldDB" id="A0A6L9TYK9"/>
<gene>
    <name evidence="10" type="ORF">GR212_01940</name>
</gene>
<feature type="domain" description="HAMP" evidence="9">
    <location>
        <begin position="209"/>
        <end position="262"/>
    </location>
</feature>
<evidence type="ECO:0000259" key="9">
    <source>
        <dbReference type="PROSITE" id="PS50885"/>
    </source>
</evidence>
<dbReference type="GO" id="GO:0004888">
    <property type="term" value="F:transmembrane signaling receptor activity"/>
    <property type="evidence" value="ECO:0007669"/>
    <property type="project" value="TreeGrafter"/>
</dbReference>
<dbReference type="PANTHER" id="PTHR43531">
    <property type="entry name" value="PROTEIN ICFG"/>
    <property type="match status" value="1"/>
</dbReference>
<feature type="domain" description="HAMP" evidence="9">
    <location>
        <begin position="290"/>
        <end position="342"/>
    </location>
</feature>
<evidence type="ECO:0000313" key="10">
    <source>
        <dbReference type="EMBL" id="NEI68319.1"/>
    </source>
</evidence>
<dbReference type="PANTHER" id="PTHR43531:SF11">
    <property type="entry name" value="METHYL-ACCEPTING CHEMOTAXIS PROTEIN 3"/>
    <property type="match status" value="1"/>
</dbReference>
<keyword evidence="5" id="KW-0175">Coiled coil</keyword>
<keyword evidence="2" id="KW-0145">Chemotaxis</keyword>
<dbReference type="InterPro" id="IPR051310">
    <property type="entry name" value="MCP_chemotaxis"/>
</dbReference>
<evidence type="ECO:0000256" key="1">
    <source>
        <dbReference type="ARBA" id="ARBA00004370"/>
    </source>
</evidence>
<evidence type="ECO:0000256" key="4">
    <source>
        <dbReference type="PROSITE-ProRule" id="PRU00284"/>
    </source>
</evidence>
<dbReference type="Pfam" id="PF00672">
    <property type="entry name" value="HAMP"/>
    <property type="match status" value="1"/>
</dbReference>
<feature type="coiled-coil region" evidence="5">
    <location>
        <begin position="320"/>
        <end position="403"/>
    </location>
</feature>
<keyword evidence="7" id="KW-0812">Transmembrane</keyword>
<dbReference type="InterPro" id="IPR004089">
    <property type="entry name" value="MCPsignal_dom"/>
</dbReference>
<evidence type="ECO:0000313" key="11">
    <source>
        <dbReference type="Proteomes" id="UP000483035"/>
    </source>
</evidence>
<feature type="domain" description="Methyl-accepting transducer" evidence="8">
    <location>
        <begin position="347"/>
        <end position="576"/>
    </location>
</feature>
<organism evidence="10 11">
    <name type="scientific">Rhizobium lusitanum</name>
    <dbReference type="NCBI Taxonomy" id="293958"/>
    <lineage>
        <taxon>Bacteria</taxon>
        <taxon>Pseudomonadati</taxon>
        <taxon>Pseudomonadota</taxon>
        <taxon>Alphaproteobacteria</taxon>
        <taxon>Hyphomicrobiales</taxon>
        <taxon>Rhizobiaceae</taxon>
        <taxon>Rhizobium/Agrobacterium group</taxon>
        <taxon>Rhizobium</taxon>
    </lineage>
</organism>
<dbReference type="SMART" id="SM00283">
    <property type="entry name" value="MA"/>
    <property type="match status" value="1"/>
</dbReference>
<feature type="region of interest" description="Disordered" evidence="6">
    <location>
        <begin position="602"/>
        <end position="639"/>
    </location>
</feature>
<dbReference type="PROSITE" id="PS50885">
    <property type="entry name" value="HAMP"/>
    <property type="match status" value="2"/>
</dbReference>
<sequence length="669" mass="70821">MFRNLKIKTKMLAVILFLGIISFVGMLQIAGEFRKADRSYSAFLDNEAVAASEAARASAASLASVLQASLMLNFDPASDAYKAAAAGSNYFAEAKERLTHAENLVPAAKQSVDEILVGLDELQTLTNKTLDQRKSGDAEGARATMALVNTRLQTLIANMQANDDALTNRMNDGADALSADLNSSVNYTLVTLAALTLLAIILGMYVAQKSIAAPLMRLHRRMTTLANGDTAGEIEGRERRDEIGQMAAAVAVFRDNAVERTRLEAQAEADRTLSDSERAQRDARQAAEAADLQQAVQAVGDGLRRLAEGDLVTRIDTQFVEHLDQLRQDFNNSLNKLNETMQAVGSNARAISSGADEIRSAADELSKRTEQQAASVEETAAALEQITTTVKDAAKRAQEASQLVTHTRSGAERSGEIVRNAIDAMQQIEKSSGEINNIISVIDDIAFQTNLLALNAGVEAARAGDAGKGFAVVAQEVRELAQRSANAAKEIKTLIATSETHVRTGVSLVGETGKALDAIVSGVQEINRHVHAIAEASREQSAGLQEINTAVNTMDHGTQQNAAMVEESTAASHGLATEAASLANLLAQFRTSGGEAVRVSAAPVASATPRPIARPASRPAAAPRIRAVDDAKVRAAPSPARALGQKLMSAFGGTQASASASKDADWTEF</sequence>
<dbReference type="Pfam" id="PF00015">
    <property type="entry name" value="MCPsignal"/>
    <property type="match status" value="1"/>
</dbReference>
<name>A0A6L9TYK9_9HYPH</name>
<accession>A0A6L9TYK9</accession>
<evidence type="ECO:0000256" key="5">
    <source>
        <dbReference type="SAM" id="Coils"/>
    </source>
</evidence>
<evidence type="ECO:0000256" key="3">
    <source>
        <dbReference type="ARBA" id="ARBA00029447"/>
    </source>
</evidence>